<keyword evidence="1" id="KW-0472">Membrane</keyword>
<sequence>MTVVGNTVPAQAAVLTLMVLDGVLIAVLFERVSPELRDPTAEIVAAAR</sequence>
<feature type="transmembrane region" description="Helical" evidence="1">
    <location>
        <begin position="12"/>
        <end position="29"/>
    </location>
</feature>
<evidence type="ECO:0000313" key="2">
    <source>
        <dbReference type="EMBL" id="GES10452.1"/>
    </source>
</evidence>
<proteinExistence type="predicted"/>
<keyword evidence="1" id="KW-1133">Transmembrane helix</keyword>
<organism evidence="2 3">
    <name type="scientific">Acrocarpospora macrocephala</name>
    <dbReference type="NCBI Taxonomy" id="150177"/>
    <lineage>
        <taxon>Bacteria</taxon>
        <taxon>Bacillati</taxon>
        <taxon>Actinomycetota</taxon>
        <taxon>Actinomycetes</taxon>
        <taxon>Streptosporangiales</taxon>
        <taxon>Streptosporangiaceae</taxon>
        <taxon>Acrocarpospora</taxon>
    </lineage>
</organism>
<name>A0A5M3WQM9_9ACTN</name>
<dbReference type="RefSeq" id="WP_155355893.1">
    <property type="nucleotide sequence ID" value="NZ_BAAAHL010000010.1"/>
</dbReference>
<reference evidence="2 3" key="1">
    <citation type="submission" date="2019-10" db="EMBL/GenBank/DDBJ databases">
        <title>Whole genome shotgun sequence of Acrocarpospora macrocephala NBRC 16266.</title>
        <authorList>
            <person name="Ichikawa N."/>
            <person name="Kimura A."/>
            <person name="Kitahashi Y."/>
            <person name="Komaki H."/>
            <person name="Oguchi A."/>
        </authorList>
    </citation>
    <scope>NUCLEOTIDE SEQUENCE [LARGE SCALE GENOMIC DNA]</scope>
    <source>
        <strain evidence="2 3">NBRC 16266</strain>
    </source>
</reference>
<comment type="caution">
    <text evidence="2">The sequence shown here is derived from an EMBL/GenBank/DDBJ whole genome shotgun (WGS) entry which is preliminary data.</text>
</comment>
<protein>
    <submittedName>
        <fullName evidence="2">Uncharacterized protein</fullName>
    </submittedName>
</protein>
<evidence type="ECO:0000256" key="1">
    <source>
        <dbReference type="SAM" id="Phobius"/>
    </source>
</evidence>
<keyword evidence="3" id="KW-1185">Reference proteome</keyword>
<dbReference type="Proteomes" id="UP000331127">
    <property type="component" value="Unassembled WGS sequence"/>
</dbReference>
<accession>A0A5M3WQM9</accession>
<gene>
    <name evidence="2" type="ORF">Amac_040490</name>
</gene>
<dbReference type="EMBL" id="BLAE01000022">
    <property type="protein sequence ID" value="GES10452.1"/>
    <property type="molecule type" value="Genomic_DNA"/>
</dbReference>
<evidence type="ECO:0000313" key="3">
    <source>
        <dbReference type="Proteomes" id="UP000331127"/>
    </source>
</evidence>
<keyword evidence="1" id="KW-0812">Transmembrane</keyword>
<dbReference type="AlphaFoldDB" id="A0A5M3WQM9"/>